<dbReference type="AlphaFoldDB" id="A0A931MHS7"/>
<evidence type="ECO:0000256" key="2">
    <source>
        <dbReference type="SAM" id="SignalP"/>
    </source>
</evidence>
<dbReference type="EMBL" id="JADWYS010000001">
    <property type="protein sequence ID" value="MBG9388475.1"/>
    <property type="molecule type" value="Genomic_DNA"/>
</dbReference>
<feature type="chain" id="PRO_5037807170" evidence="2">
    <location>
        <begin position="21"/>
        <end position="424"/>
    </location>
</feature>
<keyword evidence="4" id="KW-1185">Reference proteome</keyword>
<protein>
    <submittedName>
        <fullName evidence="3">Uncharacterized protein</fullName>
    </submittedName>
</protein>
<dbReference type="PROSITE" id="PS51257">
    <property type="entry name" value="PROKAR_LIPOPROTEIN"/>
    <property type="match status" value="1"/>
</dbReference>
<evidence type="ECO:0000313" key="3">
    <source>
        <dbReference type="EMBL" id="MBG9388475.1"/>
    </source>
</evidence>
<proteinExistence type="predicted"/>
<evidence type="ECO:0000313" key="4">
    <source>
        <dbReference type="Proteomes" id="UP000651050"/>
    </source>
</evidence>
<feature type="signal peptide" evidence="2">
    <location>
        <begin position="1"/>
        <end position="20"/>
    </location>
</feature>
<feature type="region of interest" description="Disordered" evidence="1">
    <location>
        <begin position="27"/>
        <end position="72"/>
    </location>
</feature>
<evidence type="ECO:0000256" key="1">
    <source>
        <dbReference type="SAM" id="MobiDB-lite"/>
    </source>
</evidence>
<sequence>MQQDVTRGSMVMGVLALALAGCGGGGGGTDSPAAAAVSAPSSSTSSPSASPGTSTQAASTTPAAQLPTASTTPSGALAAAPMLADCELFPASAIFNTRIDDTSRFPVHAQSATWKNLVGTSVPFSTDWGVNDNPASYSTYWGMPVNIIDGSAATTDWPVVSYDFSTSGVSMERGYPDKSDCATVGGDGYAITRPCGAVPTGQRRFPFPLSSRVLNEDGNCNDPNTCGDRHLLVVEKGACRLWEAYFAYQLSGQWYAMATAAWDMKSLSLRPDDWAAGDAAGLPITPLLAKAAEASSGEIRHALRVNFSDAKLSLEHVWPARFASGWDNPGAIPFGSLLRLRADFVIPDDWTTQAKALATAAKRYGLYVTDNGADFFVQGEPNAAWDLRTNAQMRNITMADMEFVDLKSVTSDPRFSKDSMAASW</sequence>
<dbReference type="Proteomes" id="UP000651050">
    <property type="component" value="Unassembled WGS sequence"/>
</dbReference>
<reference evidence="3" key="1">
    <citation type="submission" date="2020-11" db="EMBL/GenBank/DDBJ databases">
        <title>Bacterial whole genome sequence for Caenimonas sp. DR4.4.</title>
        <authorList>
            <person name="Le V."/>
            <person name="Ko S.-R."/>
            <person name="Ahn C.-Y."/>
            <person name="Oh H.-M."/>
        </authorList>
    </citation>
    <scope>NUCLEOTIDE SEQUENCE</scope>
    <source>
        <strain evidence="3">DR4.4</strain>
    </source>
</reference>
<comment type="caution">
    <text evidence="3">The sequence shown here is derived from an EMBL/GenBank/DDBJ whole genome shotgun (WGS) entry which is preliminary data.</text>
</comment>
<keyword evidence="2" id="KW-0732">Signal</keyword>
<organism evidence="3 4">
    <name type="scientific">Caenimonas aquaedulcis</name>
    <dbReference type="NCBI Taxonomy" id="2793270"/>
    <lineage>
        <taxon>Bacteria</taxon>
        <taxon>Pseudomonadati</taxon>
        <taxon>Pseudomonadota</taxon>
        <taxon>Betaproteobacteria</taxon>
        <taxon>Burkholderiales</taxon>
        <taxon>Comamonadaceae</taxon>
        <taxon>Caenimonas</taxon>
    </lineage>
</organism>
<name>A0A931MHS7_9BURK</name>
<dbReference type="RefSeq" id="WP_196986335.1">
    <property type="nucleotide sequence ID" value="NZ_JADWYS010000001.1"/>
</dbReference>
<accession>A0A931MHS7</accession>
<feature type="compositionally biased region" description="Low complexity" evidence="1">
    <location>
        <begin position="30"/>
        <end position="72"/>
    </location>
</feature>
<gene>
    <name evidence="3" type="ORF">I5803_10615</name>
</gene>